<proteinExistence type="predicted"/>
<evidence type="ECO:0000259" key="1">
    <source>
        <dbReference type="Pfam" id="PF13229"/>
    </source>
</evidence>
<dbReference type="EMBL" id="NJBN01000001">
    <property type="protein sequence ID" value="TKJ42388.1"/>
    <property type="molecule type" value="Genomic_DNA"/>
</dbReference>
<dbReference type="NCBIfam" id="TIGR04183">
    <property type="entry name" value="Por_Secre_tail"/>
    <property type="match status" value="1"/>
</dbReference>
<dbReference type="Gene3D" id="2.60.40.4070">
    <property type="match status" value="1"/>
</dbReference>
<dbReference type="InterPro" id="IPR039448">
    <property type="entry name" value="Beta_helix"/>
</dbReference>
<dbReference type="SUPFAM" id="SSF51126">
    <property type="entry name" value="Pectin lyase-like"/>
    <property type="match status" value="1"/>
</dbReference>
<dbReference type="InterPro" id="IPR012334">
    <property type="entry name" value="Pectin_lyas_fold"/>
</dbReference>
<feature type="domain" description="Right handed beta helix" evidence="1">
    <location>
        <begin position="123"/>
        <end position="265"/>
    </location>
</feature>
<dbReference type="InterPro" id="IPR011050">
    <property type="entry name" value="Pectin_lyase_fold/virulence"/>
</dbReference>
<name>A0A532V5D3_UNCL8</name>
<dbReference type="Proteomes" id="UP000319619">
    <property type="component" value="Unassembled WGS sequence"/>
</dbReference>
<evidence type="ECO:0000313" key="3">
    <source>
        <dbReference type="Proteomes" id="UP000319619"/>
    </source>
</evidence>
<dbReference type="Pfam" id="PF13229">
    <property type="entry name" value="Beta_helix"/>
    <property type="match status" value="1"/>
</dbReference>
<dbReference type="InterPro" id="IPR026444">
    <property type="entry name" value="Secre_tail"/>
</dbReference>
<evidence type="ECO:0000313" key="2">
    <source>
        <dbReference type="EMBL" id="TKJ42388.1"/>
    </source>
</evidence>
<comment type="caution">
    <text evidence="2">The sequence shown here is derived from an EMBL/GenBank/DDBJ whole genome shotgun (WGS) entry which is preliminary data.</text>
</comment>
<dbReference type="AlphaFoldDB" id="A0A532V5D3"/>
<accession>A0A532V5D3</accession>
<organism evidence="2 3">
    <name type="scientific">candidate division LCP-89 bacterium B3_LCP</name>
    <dbReference type="NCBI Taxonomy" id="2012998"/>
    <lineage>
        <taxon>Bacteria</taxon>
        <taxon>Pseudomonadati</taxon>
        <taxon>Bacteria division LCP-89</taxon>
    </lineage>
</organism>
<reference evidence="2 3" key="1">
    <citation type="submission" date="2017-06" db="EMBL/GenBank/DDBJ databases">
        <title>Novel microbial phyla capable of carbon fixation and sulfur reduction in deep-sea sediments.</title>
        <authorList>
            <person name="Huang J."/>
            <person name="Baker B."/>
            <person name="Wang Y."/>
        </authorList>
    </citation>
    <scope>NUCLEOTIDE SEQUENCE [LARGE SCALE GENOMIC DNA]</scope>
    <source>
        <strain evidence="2">B3_LCP</strain>
    </source>
</reference>
<dbReference type="Gene3D" id="2.160.20.10">
    <property type="entry name" value="Single-stranded right-handed beta-helix, Pectin lyase-like"/>
    <property type="match status" value="1"/>
</dbReference>
<gene>
    <name evidence="2" type="ORF">CEE37_01525</name>
</gene>
<sequence>MYYIERQLTLSEEVIMKVTMTLFIVGLLGFVLTSSAFADTNVSGTVSGLWDAAGSPYIVQGDLFVPADSVLIIEPGVTVIFEDNYEFEVNGIVEAIGAEEDSIYFTTDPGITWGGFIYQDNADTSSFTYCLFENADTSPSGYGGVFYLYQSNAIVEHSTFQHNEANRGAAMYSLWGHVQFRYNVCWDNQVDIGGGAINFGNDENSVVEYCVFHDNSSGLNGGAIYFWDDHCQVLNCTVVQNSSPAVLSSNGSTSSFVNCIFWDNTMGSVYSATYSDIGGGWPGIGNINEDPQFVDPDNDDFHLLANSPCIDAGNPGSPADPDGTIADMGAYYFDQPGFVPGNLTMYAEPLNPPVVIPPEGGSFDFVAAVTCDLTNYAVFDVWAEIILPNGQSVGPKFLREGNLISAGDSLSRELDVYVSPFAMPGTYEYWWYAGDYPDSIYTSAYFIVEKEAPSGSLSADQDAYALISGWDQTERIELPSAKPNGVDIENSLYLSSSPNPFNPVTSLSFTIPVAGHTKLTIYNLAGQVITTLLNREIEGGSHRMSFDGSHLASGIYLALLESGQLHQVERLLLIK</sequence>
<protein>
    <recommendedName>
        <fullName evidence="1">Right handed beta helix domain-containing protein</fullName>
    </recommendedName>
</protein>